<dbReference type="PANTHER" id="PTHR24416">
    <property type="entry name" value="TYROSINE-PROTEIN KINASE RECEPTOR"/>
    <property type="match status" value="1"/>
</dbReference>
<dbReference type="PRINTS" id="PR00109">
    <property type="entry name" value="TYRKINASE"/>
</dbReference>
<keyword evidence="7 12" id="KW-1133">Transmembrane helix</keyword>
<dbReference type="InterPro" id="IPR011009">
    <property type="entry name" value="Kinase-like_dom_sf"/>
</dbReference>
<feature type="region of interest" description="Disordered" evidence="11">
    <location>
        <begin position="266"/>
        <end position="288"/>
    </location>
</feature>
<evidence type="ECO:0000256" key="9">
    <source>
        <dbReference type="ARBA" id="ARBA00023170"/>
    </source>
</evidence>
<dbReference type="Gene3D" id="1.10.510.10">
    <property type="entry name" value="Transferase(Phosphotransferase) domain 1"/>
    <property type="match status" value="1"/>
</dbReference>
<accession>A0AA88IBJ3</accession>
<comment type="caution">
    <text evidence="15">The sequence shown here is derived from an EMBL/GenBank/DDBJ whole genome shotgun (WGS) entry which is preliminary data.</text>
</comment>
<dbReference type="AlphaFoldDB" id="A0AA88IBJ3"/>
<dbReference type="GO" id="GO:0004713">
    <property type="term" value="F:protein tyrosine kinase activity"/>
    <property type="evidence" value="ECO:0007669"/>
    <property type="project" value="InterPro"/>
</dbReference>
<keyword evidence="2 12" id="KW-0812">Transmembrane</keyword>
<dbReference type="PROSITE" id="PS00109">
    <property type="entry name" value="PROTEIN_KINASE_TYR"/>
    <property type="match status" value="1"/>
</dbReference>
<evidence type="ECO:0000256" key="3">
    <source>
        <dbReference type="ARBA" id="ARBA00022729"/>
    </source>
</evidence>
<dbReference type="EMBL" id="JAVRJZ010000003">
    <property type="protein sequence ID" value="KAK2725299.1"/>
    <property type="molecule type" value="Genomic_DNA"/>
</dbReference>
<dbReference type="SMART" id="SM00219">
    <property type="entry name" value="TyrKc"/>
    <property type="match status" value="1"/>
</dbReference>
<dbReference type="InterPro" id="IPR001245">
    <property type="entry name" value="Ser-Thr/Tyr_kinase_cat_dom"/>
</dbReference>
<dbReference type="GO" id="GO:0051897">
    <property type="term" value="P:positive regulation of phosphatidylinositol 3-kinase/protein kinase B signal transduction"/>
    <property type="evidence" value="ECO:0007669"/>
    <property type="project" value="TreeGrafter"/>
</dbReference>
<dbReference type="GO" id="GO:0007155">
    <property type="term" value="P:cell adhesion"/>
    <property type="evidence" value="ECO:0007669"/>
    <property type="project" value="UniProtKB-KW"/>
</dbReference>
<evidence type="ECO:0000256" key="7">
    <source>
        <dbReference type="ARBA" id="ARBA00022989"/>
    </source>
</evidence>
<dbReference type="InterPro" id="IPR038677">
    <property type="entry name" value="WIF_sf"/>
</dbReference>
<evidence type="ECO:0000259" key="14">
    <source>
        <dbReference type="PROSITE" id="PS50814"/>
    </source>
</evidence>
<keyword evidence="16" id="KW-1185">Reference proteome</keyword>
<evidence type="ECO:0000256" key="2">
    <source>
        <dbReference type="ARBA" id="ARBA00022692"/>
    </source>
</evidence>
<name>A0AA88IBJ3_ARTSF</name>
<keyword evidence="10" id="KW-0325">Glycoprotein</keyword>
<evidence type="ECO:0000256" key="6">
    <source>
        <dbReference type="ARBA" id="ARBA00022889"/>
    </source>
</evidence>
<dbReference type="InterPro" id="IPR020635">
    <property type="entry name" value="Tyr_kinase_cat_dom"/>
</dbReference>
<dbReference type="GO" id="GO:0005524">
    <property type="term" value="F:ATP binding"/>
    <property type="evidence" value="ECO:0007669"/>
    <property type="project" value="UniProtKB-KW"/>
</dbReference>
<evidence type="ECO:0000313" key="15">
    <source>
        <dbReference type="EMBL" id="KAK2725299.1"/>
    </source>
</evidence>
<dbReference type="GO" id="GO:0007409">
    <property type="term" value="P:axonogenesis"/>
    <property type="evidence" value="ECO:0007669"/>
    <property type="project" value="TreeGrafter"/>
</dbReference>
<protein>
    <submittedName>
        <fullName evidence="15">Uncharacterized protein</fullName>
    </submittedName>
</protein>
<dbReference type="PROSITE" id="PS50011">
    <property type="entry name" value="PROTEIN_KINASE_DOM"/>
    <property type="match status" value="1"/>
</dbReference>
<evidence type="ECO:0000256" key="10">
    <source>
        <dbReference type="ARBA" id="ARBA00023180"/>
    </source>
</evidence>
<evidence type="ECO:0000256" key="1">
    <source>
        <dbReference type="ARBA" id="ARBA00004162"/>
    </source>
</evidence>
<dbReference type="GO" id="GO:0007169">
    <property type="term" value="P:cell surface receptor protein tyrosine kinase signaling pathway"/>
    <property type="evidence" value="ECO:0007669"/>
    <property type="project" value="TreeGrafter"/>
</dbReference>
<feature type="domain" description="WIF" evidence="14">
    <location>
        <begin position="22"/>
        <end position="156"/>
    </location>
</feature>
<dbReference type="Pfam" id="PF07714">
    <property type="entry name" value="PK_Tyr_Ser-Thr"/>
    <property type="match status" value="1"/>
</dbReference>
<dbReference type="Gene3D" id="3.30.200.20">
    <property type="entry name" value="Phosphorylase Kinase, domain 1"/>
    <property type="match status" value="1"/>
</dbReference>
<evidence type="ECO:0000256" key="12">
    <source>
        <dbReference type="SAM" id="Phobius"/>
    </source>
</evidence>
<keyword evidence="3" id="KW-0732">Signal</keyword>
<evidence type="ECO:0000259" key="13">
    <source>
        <dbReference type="PROSITE" id="PS50011"/>
    </source>
</evidence>
<dbReference type="InterPro" id="IPR000719">
    <property type="entry name" value="Prot_kinase_dom"/>
</dbReference>
<gene>
    <name evidence="15" type="ORF">QYM36_001675</name>
</gene>
<dbReference type="SMART" id="SM00469">
    <property type="entry name" value="WIF"/>
    <property type="match status" value="1"/>
</dbReference>
<dbReference type="InterPro" id="IPR003306">
    <property type="entry name" value="WIF"/>
</dbReference>
<dbReference type="SUPFAM" id="SSF56112">
    <property type="entry name" value="Protein kinase-like (PK-like)"/>
    <property type="match status" value="1"/>
</dbReference>
<keyword evidence="8 12" id="KW-0472">Membrane</keyword>
<evidence type="ECO:0000256" key="11">
    <source>
        <dbReference type="SAM" id="MobiDB-lite"/>
    </source>
</evidence>
<feature type="domain" description="Protein kinase" evidence="13">
    <location>
        <begin position="355"/>
        <end position="621"/>
    </location>
</feature>
<evidence type="ECO:0000313" key="16">
    <source>
        <dbReference type="Proteomes" id="UP001187531"/>
    </source>
</evidence>
<feature type="compositionally biased region" description="Polar residues" evidence="11">
    <location>
        <begin position="276"/>
        <end position="288"/>
    </location>
</feature>
<proteinExistence type="predicted"/>
<feature type="region of interest" description="Disordered" evidence="11">
    <location>
        <begin position="188"/>
        <end position="209"/>
    </location>
</feature>
<organism evidence="15 16">
    <name type="scientific">Artemia franciscana</name>
    <name type="common">Brine shrimp</name>
    <name type="synonym">Artemia sanfranciscana</name>
    <dbReference type="NCBI Taxonomy" id="6661"/>
    <lineage>
        <taxon>Eukaryota</taxon>
        <taxon>Metazoa</taxon>
        <taxon>Ecdysozoa</taxon>
        <taxon>Arthropoda</taxon>
        <taxon>Crustacea</taxon>
        <taxon>Branchiopoda</taxon>
        <taxon>Anostraca</taxon>
        <taxon>Artemiidae</taxon>
        <taxon>Artemia</taxon>
    </lineage>
</organism>
<dbReference type="GO" id="GO:0010976">
    <property type="term" value="P:positive regulation of neuron projection development"/>
    <property type="evidence" value="ECO:0007669"/>
    <property type="project" value="TreeGrafter"/>
</dbReference>
<evidence type="ECO:0000256" key="8">
    <source>
        <dbReference type="ARBA" id="ARBA00023136"/>
    </source>
</evidence>
<keyword evidence="4" id="KW-0547">Nucleotide-binding</keyword>
<dbReference type="PANTHER" id="PTHR24416:SF349">
    <property type="entry name" value="TYROSINE-PROTEIN KINASE RYK"/>
    <property type="match status" value="1"/>
</dbReference>
<dbReference type="GO" id="GO:0043235">
    <property type="term" value="C:receptor complex"/>
    <property type="evidence" value="ECO:0007669"/>
    <property type="project" value="TreeGrafter"/>
</dbReference>
<comment type="subcellular location">
    <subcellularLocation>
        <location evidence="1">Cell membrane</location>
        <topology evidence="1">Single-pass membrane protein</topology>
    </subcellularLocation>
</comment>
<dbReference type="PROSITE" id="PS50814">
    <property type="entry name" value="WIF"/>
    <property type="match status" value="1"/>
</dbReference>
<dbReference type="Gene3D" id="2.60.40.2170">
    <property type="entry name" value="Wnt, WIF domain"/>
    <property type="match status" value="1"/>
</dbReference>
<dbReference type="InterPro" id="IPR050122">
    <property type="entry name" value="RTK"/>
</dbReference>
<keyword evidence="5" id="KW-0067">ATP-binding</keyword>
<reference evidence="15" key="1">
    <citation type="submission" date="2023-07" db="EMBL/GenBank/DDBJ databases">
        <title>Chromosome-level genome assembly of Artemia franciscana.</title>
        <authorList>
            <person name="Jo E."/>
        </authorList>
    </citation>
    <scope>NUCLEOTIDE SEQUENCE</scope>
    <source>
        <tissue evidence="15">Whole body</tissue>
    </source>
</reference>
<evidence type="ECO:0000256" key="5">
    <source>
        <dbReference type="ARBA" id="ARBA00022840"/>
    </source>
</evidence>
<feature type="transmembrane region" description="Helical" evidence="12">
    <location>
        <begin position="214"/>
        <end position="238"/>
    </location>
</feature>
<keyword evidence="9" id="KW-0675">Receptor</keyword>
<dbReference type="Proteomes" id="UP001187531">
    <property type="component" value="Unassembled WGS sequence"/>
</dbReference>
<dbReference type="Pfam" id="PF02019">
    <property type="entry name" value="WIF"/>
    <property type="match status" value="1"/>
</dbReference>
<keyword evidence="6" id="KW-0130">Cell adhesion</keyword>
<dbReference type="GO" id="GO:0005886">
    <property type="term" value="C:plasma membrane"/>
    <property type="evidence" value="ECO:0007669"/>
    <property type="project" value="UniProtKB-SubCell"/>
</dbReference>
<dbReference type="InterPro" id="IPR008266">
    <property type="entry name" value="Tyr_kinase_AS"/>
</dbReference>
<sequence>MRLKSLLLIGSFACVCYGSFNLYLPSSEVKKLWGLDMKELYYVQEGVVNEYALNFVVPVWENISSLHFAWQAVKNVQVSYSIGFNYTNPTAILEPSLNISRTGKIPSKLPEIFRLSLICTGHLIAEVDLEIYFNFTTGRGKGREVKQLIFKRKKICKGESLIIPVPTNKKSSNFISIPGNPSLDNEPVLTFPSAPISPSPHADGDTEHESTSPVMYIMLGCAVGAAVVLIIIGAAIVFRRKKKIKRNRIIGSSFLGGTARVVDSSKQHPTLIRSHSPPSGNPSDKSTTSSYAIYTTLQPSKTFDKKDEYYTANGETEEYCCFLSTYNKSVSSSYSADFGSKTDERELVNIERSQICISNMELQGAFGLVLFGIYRRIDGVTEEVLIKTISERGAGFHATQLMKESSRFLGISHKNVASPIGISFGDLPYIIYSGKGLVNMKKFLQECGQPLDALTVCEIGLQISSGLEYLHRKNMVHRDIAARNCMVDEHLLVQISDSALAKDIFPSDYHCIGDNDNRPIKWLSPEAISRSEFSTASDIWSFGVLLWEVCTRGRQPYSEVDPFDQFMHLNSGYRLAPPPACPEKLYGFMAWCWAMSPGDRPSMTSLLRCLKDLRSHLNKFI</sequence>
<evidence type="ECO:0000256" key="4">
    <source>
        <dbReference type="ARBA" id="ARBA00022741"/>
    </source>
</evidence>